<dbReference type="Gene3D" id="3.60.60.20">
    <property type="match status" value="1"/>
</dbReference>
<dbReference type="AlphaFoldDB" id="A0A6C0DN58"/>
<name>A0A6C0DN58_9ZZZZ</name>
<organism evidence="1">
    <name type="scientific">viral metagenome</name>
    <dbReference type="NCBI Taxonomy" id="1070528"/>
    <lineage>
        <taxon>unclassified sequences</taxon>
        <taxon>metagenomes</taxon>
        <taxon>organismal metagenomes</taxon>
    </lineage>
</organism>
<protein>
    <submittedName>
        <fullName evidence="1">Uncharacterized protein</fullName>
    </submittedName>
</protein>
<dbReference type="PANTHER" id="PTHR34180">
    <property type="entry name" value="PEPTIDASE C45"/>
    <property type="match status" value="1"/>
</dbReference>
<sequence length="472" mass="54132">MFACINQNTSKLQQCKFSYRYTIYDMKKTIKKTAYTCNAKNKTRKQVTPQTICGEIRPSSEGWIILHIHGEPFERGYAHGHLLRDQLSNIETQLDFLFEHDMKISKTEFMTASRKIITPILKRRYPEFYEELRGISRGSAISLPLLIAWNSYISLYSHFRDGPPDRCSAFIATGNATEHGDIIMAHDTHSDFLTGWLGNIILYVTPHKGNAFVMQTLPGYIASSTDWFLCSSGIIGCETTISQINYKPKFGDPYFCRIRKAMQYGKSLNDYEKIMSHRNAGDYACSWLFGDIHTNKIMLFELGLRYKNVKTTTSGVFYGMNSAIGTELREKETTDIDHTNITTSSGARNARLDELLNHTHKGKINLSNAKKIMADHYDVYLDRNVRNGRSICNHTEENPEHCRRPPYFPFGCTDAKVVNTEMAKQMKFVGRFGSACGRAFDLDDYIKKAPEYKHWAKVLSDVPSYDWTMIEK</sequence>
<dbReference type="PANTHER" id="PTHR34180:SF1">
    <property type="entry name" value="BETA-ALANYL-DOPAMINE_CARCININE HYDROLASE"/>
    <property type="match status" value="1"/>
</dbReference>
<proteinExistence type="predicted"/>
<reference evidence="1" key="1">
    <citation type="journal article" date="2020" name="Nature">
        <title>Giant virus diversity and host interactions through global metagenomics.</title>
        <authorList>
            <person name="Schulz F."/>
            <person name="Roux S."/>
            <person name="Paez-Espino D."/>
            <person name="Jungbluth S."/>
            <person name="Walsh D.A."/>
            <person name="Denef V.J."/>
            <person name="McMahon K.D."/>
            <person name="Konstantinidis K.T."/>
            <person name="Eloe-Fadrosh E.A."/>
            <person name="Kyrpides N.C."/>
            <person name="Woyke T."/>
        </authorList>
    </citation>
    <scope>NUCLEOTIDE SEQUENCE</scope>
    <source>
        <strain evidence="1">GVMAG-M-3300023174-3</strain>
    </source>
</reference>
<dbReference type="NCBIfam" id="NF040521">
    <property type="entry name" value="C45_proenzyme"/>
    <property type="match status" value="1"/>
</dbReference>
<dbReference type="InterPro" id="IPR043042">
    <property type="entry name" value="PLipase_B-like_dom3"/>
</dbReference>
<dbReference type="Gene3D" id="1.10.10.2120">
    <property type="match status" value="1"/>
</dbReference>
<evidence type="ECO:0000313" key="1">
    <source>
        <dbReference type="EMBL" id="QHT17921.1"/>
    </source>
</evidence>
<accession>A0A6C0DN58</accession>
<dbReference type="InterPro" id="IPR047801">
    <property type="entry name" value="Peptidase_C45"/>
</dbReference>
<dbReference type="InterPro" id="IPR047794">
    <property type="entry name" value="C45_proenzyme-like"/>
</dbReference>
<dbReference type="EMBL" id="MN739646">
    <property type="protein sequence ID" value="QHT17921.1"/>
    <property type="molecule type" value="Genomic_DNA"/>
</dbReference>